<dbReference type="EMBL" id="CM011681">
    <property type="protein sequence ID" value="TMS16398.1"/>
    <property type="molecule type" value="Genomic_DNA"/>
</dbReference>
<protein>
    <submittedName>
        <fullName evidence="1">Uncharacterized protein</fullName>
    </submittedName>
</protein>
<sequence>MCPRSFQTTKSHLSPDFPAVPAPESVPVIPLSDSPPPSRWKPGQKPWKPSYIHIQEIKAKVAPSNISTGQAADSVTEKAQTSVTPKGLPGDSQSDKARKHAERSRSRSSRSKSYSRSRSRSYSRSRSRSPHQYNSRSSSHSRSDSESSQKTGRQ</sequence>
<comment type="caution">
    <text evidence="1">The sequence shown here is derived from an EMBL/GenBank/DDBJ whole genome shotgun (WGS) entry which is preliminary data.</text>
</comment>
<evidence type="ECO:0000313" key="1">
    <source>
        <dbReference type="EMBL" id="TMS16398.1"/>
    </source>
</evidence>
<name>A0ACD3RAL9_LARCR</name>
<evidence type="ECO:0000313" key="2">
    <source>
        <dbReference type="Proteomes" id="UP000793456"/>
    </source>
</evidence>
<proteinExistence type="predicted"/>
<dbReference type="Proteomes" id="UP000793456">
    <property type="component" value="Chromosome VIII"/>
</dbReference>
<keyword evidence="2" id="KW-1185">Reference proteome</keyword>
<gene>
    <name evidence="1" type="ORF">E3U43_013691</name>
</gene>
<accession>A0ACD3RAL9</accession>
<reference evidence="1" key="1">
    <citation type="submission" date="2018-11" db="EMBL/GenBank/DDBJ databases">
        <title>The sequence and de novo assembly of Larimichthys crocea genome using PacBio and Hi-C technologies.</title>
        <authorList>
            <person name="Xu P."/>
            <person name="Chen B."/>
            <person name="Zhou Z."/>
            <person name="Ke Q."/>
            <person name="Wu Y."/>
            <person name="Bai H."/>
            <person name="Pu F."/>
        </authorList>
    </citation>
    <scope>NUCLEOTIDE SEQUENCE</scope>
    <source>
        <tissue evidence="1">Muscle</tissue>
    </source>
</reference>
<organism evidence="1 2">
    <name type="scientific">Larimichthys crocea</name>
    <name type="common">Large yellow croaker</name>
    <name type="synonym">Pseudosciaena crocea</name>
    <dbReference type="NCBI Taxonomy" id="215358"/>
    <lineage>
        <taxon>Eukaryota</taxon>
        <taxon>Metazoa</taxon>
        <taxon>Chordata</taxon>
        <taxon>Craniata</taxon>
        <taxon>Vertebrata</taxon>
        <taxon>Euteleostomi</taxon>
        <taxon>Actinopterygii</taxon>
        <taxon>Neopterygii</taxon>
        <taxon>Teleostei</taxon>
        <taxon>Neoteleostei</taxon>
        <taxon>Acanthomorphata</taxon>
        <taxon>Eupercaria</taxon>
        <taxon>Sciaenidae</taxon>
        <taxon>Larimichthys</taxon>
    </lineage>
</organism>